<proteinExistence type="predicted"/>
<reference evidence="1 2" key="1">
    <citation type="journal article" date="2023" name="bioRxiv">
        <title>Genome report: Whole genome sequence and annotation of Penstemon davidsonii.</title>
        <authorList>
            <person name="Ostevik K.L."/>
            <person name="Alabady M."/>
            <person name="Zhang M."/>
            <person name="Rausher M.D."/>
        </authorList>
    </citation>
    <scope>NUCLEOTIDE SEQUENCE [LARGE SCALE GENOMIC DNA]</scope>
    <source>
        <strain evidence="1">DNT005</strain>
        <tissue evidence="1">Whole leaf</tissue>
    </source>
</reference>
<evidence type="ECO:0000313" key="1">
    <source>
        <dbReference type="EMBL" id="KAK4491733.1"/>
    </source>
</evidence>
<name>A0ABR0DR63_9LAMI</name>
<dbReference type="EMBL" id="JAYDYQ010001087">
    <property type="protein sequence ID" value="KAK4491733.1"/>
    <property type="molecule type" value="Genomic_DNA"/>
</dbReference>
<protein>
    <recommendedName>
        <fullName evidence="3">Hexosyltransferase</fullName>
    </recommendedName>
</protein>
<organism evidence="1 2">
    <name type="scientific">Penstemon davidsonii</name>
    <dbReference type="NCBI Taxonomy" id="160366"/>
    <lineage>
        <taxon>Eukaryota</taxon>
        <taxon>Viridiplantae</taxon>
        <taxon>Streptophyta</taxon>
        <taxon>Embryophyta</taxon>
        <taxon>Tracheophyta</taxon>
        <taxon>Spermatophyta</taxon>
        <taxon>Magnoliopsida</taxon>
        <taxon>eudicotyledons</taxon>
        <taxon>Gunneridae</taxon>
        <taxon>Pentapetalae</taxon>
        <taxon>asterids</taxon>
        <taxon>lamiids</taxon>
        <taxon>Lamiales</taxon>
        <taxon>Plantaginaceae</taxon>
        <taxon>Cheloneae</taxon>
        <taxon>Penstemon</taxon>
    </lineage>
</organism>
<comment type="caution">
    <text evidence="1">The sequence shown here is derived from an EMBL/GenBank/DDBJ whole genome shotgun (WGS) entry which is preliminary data.</text>
</comment>
<gene>
    <name evidence="1" type="ORF">RD792_002507</name>
</gene>
<dbReference type="Proteomes" id="UP001291926">
    <property type="component" value="Unassembled WGS sequence"/>
</dbReference>
<keyword evidence="2" id="KW-1185">Reference proteome</keyword>
<evidence type="ECO:0000313" key="2">
    <source>
        <dbReference type="Proteomes" id="UP001291926"/>
    </source>
</evidence>
<accession>A0ABR0DR63</accession>
<sequence>MLNGNVQSSEQIEKLVEPVTVRNINSSSGQFVDDILVNQEVPTAPNEVEQDSISVEDVVLESQSLNASDAEQVQRPHRNRILSTRLKDYVYEIYLFKFHNRDRNVLHKYANEDVSLGSWFLGLDVEHIDDRRLCCGTPPDCEWKAQAGNICVASFDWSCSGICNSADRIKEVHRRCGEGEHTLWNATF</sequence>
<evidence type="ECO:0008006" key="3">
    <source>
        <dbReference type="Google" id="ProtNLM"/>
    </source>
</evidence>